<evidence type="ECO:0000256" key="1">
    <source>
        <dbReference type="SAM" id="MobiDB-lite"/>
    </source>
</evidence>
<feature type="region of interest" description="Disordered" evidence="1">
    <location>
        <begin position="323"/>
        <end position="356"/>
    </location>
</feature>
<name>A0A6I4W1U9_9ACTN</name>
<proteinExistence type="predicted"/>
<feature type="domain" description="DUF8094" evidence="3">
    <location>
        <begin position="49"/>
        <end position="345"/>
    </location>
</feature>
<dbReference type="InterPro" id="IPR058407">
    <property type="entry name" value="DUF8094"/>
</dbReference>
<evidence type="ECO:0000313" key="4">
    <source>
        <dbReference type="EMBL" id="MXQ64549.1"/>
    </source>
</evidence>
<dbReference type="AlphaFoldDB" id="A0A6I4W1U9"/>
<gene>
    <name evidence="4" type="ORF">GQ466_10920</name>
</gene>
<accession>A0A6I4W1U9</accession>
<sequence>MIWTSRKLPAVLLAVPVALSGLSACGGGDRPRVVPSPLPKIPTPTPEPLTQQSAASAFRAYIANDDVARAAGDERLALSWVSDGQAVLTAAEFRRAAFDGDPVRRYTYGTPKLWVPKLKPDVYPQWFVASVPRTVAGQPKSTKTALMAFTRRAAGFDWTLSFATELRPKVKPPKVVTDAEGYAVPLATTDESVLIRPREVPGIQATMASEGPDSVAAKVMTAGDVTTGYYRQARREIKKARGKGFVRQVVFVATPYPYFALRTEHGAGLVLYSLLRTSMTKTKNADVPKPVKPPIPGEIAHLLDGTVEGVEIDETEAYQYAATDPAKAKKGHDQPKADVIAVSGAPVKASTPPVKD</sequence>
<reference evidence="4 5" key="1">
    <citation type="submission" date="2019-12" db="EMBL/GenBank/DDBJ databases">
        <title>Nocardia macrotermitis sp. nov. and Nocardia aurantia sp. nov., isolated from the gut of the fungus growing-termite Macrotermes natalensis.</title>
        <authorList>
            <person name="Christine B."/>
            <person name="Rene B."/>
        </authorList>
    </citation>
    <scope>NUCLEOTIDE SEQUENCE [LARGE SCALE GENOMIC DNA]</scope>
    <source>
        <strain evidence="4 5">DSM 102126</strain>
    </source>
</reference>
<protein>
    <recommendedName>
        <fullName evidence="3">DUF8094 domain-containing protein</fullName>
    </recommendedName>
</protein>
<feature type="chain" id="PRO_5039363551" description="DUF8094 domain-containing protein" evidence="2">
    <location>
        <begin position="24"/>
        <end position="356"/>
    </location>
</feature>
<dbReference type="RefSeq" id="WP_161102764.1">
    <property type="nucleotide sequence ID" value="NZ_JBHLYI010000001.1"/>
</dbReference>
<organism evidence="4 5">
    <name type="scientific">Actinomadura rayongensis</name>
    <dbReference type="NCBI Taxonomy" id="1429076"/>
    <lineage>
        <taxon>Bacteria</taxon>
        <taxon>Bacillati</taxon>
        <taxon>Actinomycetota</taxon>
        <taxon>Actinomycetes</taxon>
        <taxon>Streptosporangiales</taxon>
        <taxon>Thermomonosporaceae</taxon>
        <taxon>Actinomadura</taxon>
    </lineage>
</organism>
<dbReference type="Proteomes" id="UP000431901">
    <property type="component" value="Unassembled WGS sequence"/>
</dbReference>
<dbReference type="Pfam" id="PF26366">
    <property type="entry name" value="DUF8094"/>
    <property type="match status" value="1"/>
</dbReference>
<evidence type="ECO:0000256" key="2">
    <source>
        <dbReference type="SAM" id="SignalP"/>
    </source>
</evidence>
<evidence type="ECO:0000313" key="5">
    <source>
        <dbReference type="Proteomes" id="UP000431901"/>
    </source>
</evidence>
<keyword evidence="5" id="KW-1185">Reference proteome</keyword>
<evidence type="ECO:0000259" key="3">
    <source>
        <dbReference type="Pfam" id="PF26366"/>
    </source>
</evidence>
<dbReference type="EMBL" id="WUTW01000002">
    <property type="protein sequence ID" value="MXQ64549.1"/>
    <property type="molecule type" value="Genomic_DNA"/>
</dbReference>
<dbReference type="PROSITE" id="PS51257">
    <property type="entry name" value="PROKAR_LIPOPROTEIN"/>
    <property type="match status" value="1"/>
</dbReference>
<feature type="signal peptide" evidence="2">
    <location>
        <begin position="1"/>
        <end position="23"/>
    </location>
</feature>
<comment type="caution">
    <text evidence="4">The sequence shown here is derived from an EMBL/GenBank/DDBJ whole genome shotgun (WGS) entry which is preliminary data.</text>
</comment>
<keyword evidence="2" id="KW-0732">Signal</keyword>
<dbReference type="OrthoDB" id="3295569at2"/>